<accession>A0A9Q0FE71</accession>
<dbReference type="InterPro" id="IPR037176">
    <property type="entry name" value="Osmotin/thaumatin-like_sf"/>
</dbReference>
<comment type="similarity">
    <text evidence="1">Belongs to the thaumatin family.</text>
</comment>
<sequence>MKGRAEKGTEGKKWRVGEAERVMIKRGERTRNLTSTEKKSKDRHGSKRQKSGHHSKSKIEELSTDDYFSKNNEFATWLKEEKKLFFSDLSSEYARELFSDFIKDWNDLKLESRYYEGISSGPRSAHNWKYALNVSKSFFNPRNDLPTSPNPSPGQSSDSVSLSIVNNCPVTIWPIALSNAGYTELPVTSFTLEQGQSTTLQVPGDWSGSIWGRTFCSQDASGNLACETGDFNSSAVQWDGPRRALPITLANFNLNHPGGQDLYEVNVADGYNLPIVIRPQRGTGNVCVSTGCVQDLNSVCPPELKVVGDDGVTTVACKNACLAFGCCGDVGCVSSASGQFFKNACPRARTHLFEVTNNLFSCVDADYKITFCPPNPFGDIHINRHEAKPRVTGENIPIPSPTSQGTPRYSSTRNSIIHNAAIWMAMAAIWTRPYKSI</sequence>
<dbReference type="PRINTS" id="PR00347">
    <property type="entry name" value="THAUMATIN"/>
</dbReference>
<feature type="region of interest" description="Disordered" evidence="2">
    <location>
        <begin position="391"/>
        <end position="410"/>
    </location>
</feature>
<dbReference type="InterPro" id="IPR001938">
    <property type="entry name" value="Thaumatin"/>
</dbReference>
<evidence type="ECO:0000313" key="4">
    <source>
        <dbReference type="Proteomes" id="UP001141552"/>
    </source>
</evidence>
<keyword evidence="4" id="KW-1185">Reference proteome</keyword>
<protein>
    <recommendedName>
        <fullName evidence="5">Thaumatin-like protein</fullName>
    </recommendedName>
</protein>
<dbReference type="EMBL" id="JAKUCV010005784">
    <property type="protein sequence ID" value="KAJ4829885.1"/>
    <property type="molecule type" value="Genomic_DNA"/>
</dbReference>
<dbReference type="OrthoDB" id="2139939at2759"/>
<dbReference type="Pfam" id="PF00314">
    <property type="entry name" value="Thaumatin"/>
    <property type="match status" value="1"/>
</dbReference>
<feature type="region of interest" description="Disordered" evidence="2">
    <location>
        <begin position="1"/>
        <end position="58"/>
    </location>
</feature>
<feature type="compositionally biased region" description="Basic residues" evidence="2">
    <location>
        <begin position="41"/>
        <end position="56"/>
    </location>
</feature>
<dbReference type="Proteomes" id="UP001141552">
    <property type="component" value="Unassembled WGS sequence"/>
</dbReference>
<feature type="compositionally biased region" description="Basic and acidic residues" evidence="2">
    <location>
        <begin position="1"/>
        <end position="40"/>
    </location>
</feature>
<evidence type="ECO:0008006" key="5">
    <source>
        <dbReference type="Google" id="ProtNLM"/>
    </source>
</evidence>
<organism evidence="3 4">
    <name type="scientific">Turnera subulata</name>
    <dbReference type="NCBI Taxonomy" id="218843"/>
    <lineage>
        <taxon>Eukaryota</taxon>
        <taxon>Viridiplantae</taxon>
        <taxon>Streptophyta</taxon>
        <taxon>Embryophyta</taxon>
        <taxon>Tracheophyta</taxon>
        <taxon>Spermatophyta</taxon>
        <taxon>Magnoliopsida</taxon>
        <taxon>eudicotyledons</taxon>
        <taxon>Gunneridae</taxon>
        <taxon>Pentapetalae</taxon>
        <taxon>rosids</taxon>
        <taxon>fabids</taxon>
        <taxon>Malpighiales</taxon>
        <taxon>Passifloraceae</taxon>
        <taxon>Turnera</taxon>
    </lineage>
</organism>
<proteinExistence type="inferred from homology"/>
<gene>
    <name evidence="3" type="ORF">Tsubulata_013145</name>
</gene>
<reference evidence="3" key="1">
    <citation type="submission" date="2022-02" db="EMBL/GenBank/DDBJ databases">
        <authorList>
            <person name="Henning P.M."/>
            <person name="McCubbin A.G."/>
            <person name="Shore J.S."/>
        </authorList>
    </citation>
    <scope>NUCLEOTIDE SEQUENCE</scope>
    <source>
        <strain evidence="3">F60SS</strain>
        <tissue evidence="3">Leaves</tissue>
    </source>
</reference>
<dbReference type="Gene3D" id="2.60.110.10">
    <property type="entry name" value="Thaumatin"/>
    <property type="match status" value="1"/>
</dbReference>
<dbReference type="SUPFAM" id="SSF49870">
    <property type="entry name" value="Osmotin, thaumatin-like protein"/>
    <property type="match status" value="1"/>
</dbReference>
<comment type="caution">
    <text evidence="3">The sequence shown here is derived from an EMBL/GenBank/DDBJ whole genome shotgun (WGS) entry which is preliminary data.</text>
</comment>
<dbReference type="PANTHER" id="PTHR31048">
    <property type="entry name" value="OS03G0233200 PROTEIN"/>
    <property type="match status" value="1"/>
</dbReference>
<reference evidence="3" key="2">
    <citation type="journal article" date="2023" name="Plants (Basel)">
        <title>Annotation of the Turnera subulata (Passifloraceae) Draft Genome Reveals the S-Locus Evolved after the Divergence of Turneroideae from Passifloroideae in a Stepwise Manner.</title>
        <authorList>
            <person name="Henning P.M."/>
            <person name="Roalson E.H."/>
            <person name="Mir W."/>
            <person name="McCubbin A.G."/>
            <person name="Shore J.S."/>
        </authorList>
    </citation>
    <scope>NUCLEOTIDE SEQUENCE</scope>
    <source>
        <strain evidence="3">F60SS</strain>
    </source>
</reference>
<feature type="compositionally biased region" description="Polar residues" evidence="2">
    <location>
        <begin position="401"/>
        <end position="410"/>
    </location>
</feature>
<name>A0A9Q0FE71_9ROSI</name>
<evidence type="ECO:0000256" key="2">
    <source>
        <dbReference type="SAM" id="MobiDB-lite"/>
    </source>
</evidence>
<evidence type="ECO:0000256" key="1">
    <source>
        <dbReference type="ARBA" id="ARBA00010607"/>
    </source>
</evidence>
<dbReference type="AlphaFoldDB" id="A0A9Q0FE71"/>
<evidence type="ECO:0000313" key="3">
    <source>
        <dbReference type="EMBL" id="KAJ4829885.1"/>
    </source>
</evidence>
<dbReference type="PROSITE" id="PS51367">
    <property type="entry name" value="THAUMATIN_2"/>
    <property type="match status" value="1"/>
</dbReference>
<dbReference type="SMART" id="SM00205">
    <property type="entry name" value="THN"/>
    <property type="match status" value="1"/>
</dbReference>